<feature type="region of interest" description="Disordered" evidence="1">
    <location>
        <begin position="1"/>
        <end position="27"/>
    </location>
</feature>
<dbReference type="GeneID" id="9063181"/>
<reference evidence="2 3" key="1">
    <citation type="submission" date="2008-07" db="EMBL/GenBank/DDBJ databases">
        <authorList>
            <person name="El-Sayed N."/>
            <person name="Caler E."/>
            <person name="Inman J."/>
            <person name="Amedeo P."/>
            <person name="Hass B."/>
            <person name="Wortman J."/>
        </authorList>
    </citation>
    <scope>NUCLEOTIDE SEQUENCE [LARGE SCALE GENOMIC DNA]</scope>
    <source>
        <strain evidence="3">ATCC 50983 / TXsc</strain>
    </source>
</reference>
<name>C5KCA7_PERM5</name>
<feature type="compositionally biased region" description="Basic and acidic residues" evidence="1">
    <location>
        <begin position="1"/>
        <end position="24"/>
    </location>
</feature>
<protein>
    <submittedName>
        <fullName evidence="2">Uncharacterized protein</fullName>
    </submittedName>
</protein>
<proteinExistence type="predicted"/>
<evidence type="ECO:0000313" key="2">
    <source>
        <dbReference type="EMBL" id="EER17920.1"/>
    </source>
</evidence>
<gene>
    <name evidence="2" type="ORF">Pmar_PMAR027636</name>
</gene>
<keyword evidence="3" id="KW-1185">Reference proteome</keyword>
<organism evidence="3">
    <name type="scientific">Perkinsus marinus (strain ATCC 50983 / TXsc)</name>
    <dbReference type="NCBI Taxonomy" id="423536"/>
    <lineage>
        <taxon>Eukaryota</taxon>
        <taxon>Sar</taxon>
        <taxon>Alveolata</taxon>
        <taxon>Perkinsozoa</taxon>
        <taxon>Perkinsea</taxon>
        <taxon>Perkinsida</taxon>
        <taxon>Perkinsidae</taxon>
        <taxon>Perkinsus</taxon>
    </lineage>
</organism>
<accession>C5KCA7</accession>
<dbReference type="InParanoid" id="C5KCA7"/>
<dbReference type="AlphaFoldDB" id="C5KCA7"/>
<dbReference type="RefSeq" id="XP_002786124.1">
    <property type="nucleotide sequence ID" value="XM_002786078.1"/>
</dbReference>
<evidence type="ECO:0000256" key="1">
    <source>
        <dbReference type="SAM" id="MobiDB-lite"/>
    </source>
</evidence>
<dbReference type="EMBL" id="GG671975">
    <property type="protein sequence ID" value="EER17920.1"/>
    <property type="molecule type" value="Genomic_DNA"/>
</dbReference>
<evidence type="ECO:0000313" key="3">
    <source>
        <dbReference type="Proteomes" id="UP000007800"/>
    </source>
</evidence>
<sequence>MPHKRSQETEARHRAAYEEKKKQMETCASHPPELTDLAENYTSKINASANH</sequence>
<dbReference type="Proteomes" id="UP000007800">
    <property type="component" value="Unassembled WGS sequence"/>
</dbReference>